<feature type="signal peptide" evidence="1">
    <location>
        <begin position="1"/>
        <end position="18"/>
    </location>
</feature>
<sequence length="226" mass="25241">MNLLHISFALIFINVSQGDIVRTSNSLPWPGTGLKQCLKLVDLTTREACTQCFTDAANNILKRANVLYNVGLPLIMKVVHSNNLKDGPAAIMSSMAQKVLFSRQDIKDSIKDLNHNCSERFKTDTQNAEWHLPNSRKEKSEVKNSLTRQALDETIVYQYGIMGHDMPFHGVGPLAVDILKGKCLLNHVSDNGKLQNFVAEVLEPSSPMPAWIFQEIVKDINSIELP</sequence>
<gene>
    <name evidence="2" type="ORF">Pmani_029858</name>
</gene>
<accession>A0AAE1TWJ6</accession>
<organism evidence="2 3">
    <name type="scientific">Petrolisthes manimaculis</name>
    <dbReference type="NCBI Taxonomy" id="1843537"/>
    <lineage>
        <taxon>Eukaryota</taxon>
        <taxon>Metazoa</taxon>
        <taxon>Ecdysozoa</taxon>
        <taxon>Arthropoda</taxon>
        <taxon>Crustacea</taxon>
        <taxon>Multicrustacea</taxon>
        <taxon>Malacostraca</taxon>
        <taxon>Eumalacostraca</taxon>
        <taxon>Eucarida</taxon>
        <taxon>Decapoda</taxon>
        <taxon>Pleocyemata</taxon>
        <taxon>Anomura</taxon>
        <taxon>Galatheoidea</taxon>
        <taxon>Porcellanidae</taxon>
        <taxon>Petrolisthes</taxon>
    </lineage>
</organism>
<dbReference type="AlphaFoldDB" id="A0AAE1TWJ6"/>
<evidence type="ECO:0000313" key="3">
    <source>
        <dbReference type="Proteomes" id="UP001292094"/>
    </source>
</evidence>
<name>A0AAE1TWJ6_9EUCA</name>
<dbReference type="EMBL" id="JAWZYT010003576">
    <property type="protein sequence ID" value="KAK4297739.1"/>
    <property type="molecule type" value="Genomic_DNA"/>
</dbReference>
<evidence type="ECO:0000313" key="2">
    <source>
        <dbReference type="EMBL" id="KAK4297739.1"/>
    </source>
</evidence>
<keyword evidence="1" id="KW-0732">Signal</keyword>
<reference evidence="2" key="1">
    <citation type="submission" date="2023-11" db="EMBL/GenBank/DDBJ databases">
        <title>Genome assemblies of two species of porcelain crab, Petrolisthes cinctipes and Petrolisthes manimaculis (Anomura: Porcellanidae).</title>
        <authorList>
            <person name="Angst P."/>
        </authorList>
    </citation>
    <scope>NUCLEOTIDE SEQUENCE</scope>
    <source>
        <strain evidence="2">PB745_02</strain>
        <tissue evidence="2">Gill</tissue>
    </source>
</reference>
<proteinExistence type="predicted"/>
<protein>
    <submittedName>
        <fullName evidence="2">Uncharacterized protein</fullName>
    </submittedName>
</protein>
<dbReference type="Proteomes" id="UP001292094">
    <property type="component" value="Unassembled WGS sequence"/>
</dbReference>
<keyword evidence="3" id="KW-1185">Reference proteome</keyword>
<comment type="caution">
    <text evidence="2">The sequence shown here is derived from an EMBL/GenBank/DDBJ whole genome shotgun (WGS) entry which is preliminary data.</text>
</comment>
<feature type="chain" id="PRO_5042290216" evidence="1">
    <location>
        <begin position="19"/>
        <end position="226"/>
    </location>
</feature>
<evidence type="ECO:0000256" key="1">
    <source>
        <dbReference type="SAM" id="SignalP"/>
    </source>
</evidence>